<accession>A0A139ANQ5</accession>
<dbReference type="Proteomes" id="UP000070544">
    <property type="component" value="Unassembled WGS sequence"/>
</dbReference>
<feature type="compositionally biased region" description="Polar residues" evidence="1">
    <location>
        <begin position="193"/>
        <end position="202"/>
    </location>
</feature>
<protein>
    <submittedName>
        <fullName evidence="2">Uncharacterized protein</fullName>
    </submittedName>
</protein>
<feature type="region of interest" description="Disordered" evidence="1">
    <location>
        <begin position="193"/>
        <end position="218"/>
    </location>
</feature>
<dbReference type="AlphaFoldDB" id="A0A139ANQ5"/>
<evidence type="ECO:0000313" key="2">
    <source>
        <dbReference type="EMBL" id="KXS18358.1"/>
    </source>
</evidence>
<evidence type="ECO:0000256" key="1">
    <source>
        <dbReference type="SAM" id="MobiDB-lite"/>
    </source>
</evidence>
<sequence length="218" mass="24883">MLNPPMEPWMRWKLSALHADIDRLESSSAFIAALKDNQEALNATARLSGEDQKFWTEHYQEDLALYNAILLFAKKKSASWHHPKYANMTEKQRKLSEKPEIILALASMATFEPSTSLSLASQTVLQVTKLKKDMLLTNTAKAFVKVQWETEELSNSILWGKSKSANSSPSDEDEDKLDKIKALFKCQFTSLASNMSSSQSRTSKNRECHWKQQQARRQ</sequence>
<gene>
    <name evidence="2" type="ORF">M427DRAFT_42447</name>
</gene>
<dbReference type="EMBL" id="KQ965742">
    <property type="protein sequence ID" value="KXS18358.1"/>
    <property type="molecule type" value="Genomic_DNA"/>
</dbReference>
<name>A0A139ANQ5_GONPJ</name>
<reference evidence="2 3" key="1">
    <citation type="journal article" date="2015" name="Genome Biol. Evol.">
        <title>Phylogenomic analyses indicate that early fungi evolved digesting cell walls of algal ancestors of land plants.</title>
        <authorList>
            <person name="Chang Y."/>
            <person name="Wang S."/>
            <person name="Sekimoto S."/>
            <person name="Aerts A.L."/>
            <person name="Choi C."/>
            <person name="Clum A."/>
            <person name="LaButti K.M."/>
            <person name="Lindquist E.A."/>
            <person name="Yee Ngan C."/>
            <person name="Ohm R.A."/>
            <person name="Salamov A.A."/>
            <person name="Grigoriev I.V."/>
            <person name="Spatafora J.W."/>
            <person name="Berbee M.L."/>
        </authorList>
    </citation>
    <scope>NUCLEOTIDE SEQUENCE [LARGE SCALE GENOMIC DNA]</scope>
    <source>
        <strain evidence="2 3">JEL478</strain>
    </source>
</reference>
<organism evidence="2 3">
    <name type="scientific">Gonapodya prolifera (strain JEL478)</name>
    <name type="common">Monoblepharis prolifera</name>
    <dbReference type="NCBI Taxonomy" id="1344416"/>
    <lineage>
        <taxon>Eukaryota</taxon>
        <taxon>Fungi</taxon>
        <taxon>Fungi incertae sedis</taxon>
        <taxon>Chytridiomycota</taxon>
        <taxon>Chytridiomycota incertae sedis</taxon>
        <taxon>Monoblepharidomycetes</taxon>
        <taxon>Monoblepharidales</taxon>
        <taxon>Gonapodyaceae</taxon>
        <taxon>Gonapodya</taxon>
    </lineage>
</organism>
<keyword evidence="3" id="KW-1185">Reference proteome</keyword>
<proteinExistence type="predicted"/>
<evidence type="ECO:0000313" key="3">
    <source>
        <dbReference type="Proteomes" id="UP000070544"/>
    </source>
</evidence>